<gene>
    <name evidence="2" type="primary">sle_40880</name>
</gene>
<evidence type="ECO:0000313" key="2">
    <source>
        <dbReference type="EMBL" id="CQR63547.1"/>
    </source>
</evidence>
<accession>A0A0F7W161</accession>
<reference evidence="2 3" key="1">
    <citation type="submission" date="2015-02" db="EMBL/GenBank/DDBJ databases">
        <authorList>
            <person name="Gomez-Escribano P.J."/>
        </authorList>
    </citation>
    <scope>NUCLEOTIDE SEQUENCE [LARGE SCALE GENOMIC DNA]</scope>
    <source>
        <strain evidence="3">C34 (DSM 42122 / NRRL B-24963)</strain>
    </source>
</reference>
<feature type="compositionally biased region" description="Low complexity" evidence="1">
    <location>
        <begin position="1"/>
        <end position="24"/>
    </location>
</feature>
<proteinExistence type="predicted"/>
<dbReference type="AlphaFoldDB" id="A0A0F7W161"/>
<organism evidence="2 3">
    <name type="scientific">Streptomyces leeuwenhoekii</name>
    <dbReference type="NCBI Taxonomy" id="1437453"/>
    <lineage>
        <taxon>Bacteria</taxon>
        <taxon>Bacillati</taxon>
        <taxon>Actinomycetota</taxon>
        <taxon>Actinomycetes</taxon>
        <taxon>Kitasatosporales</taxon>
        <taxon>Streptomycetaceae</taxon>
        <taxon>Streptomyces</taxon>
    </lineage>
</organism>
<evidence type="ECO:0000256" key="1">
    <source>
        <dbReference type="SAM" id="MobiDB-lite"/>
    </source>
</evidence>
<feature type="region of interest" description="Disordered" evidence="1">
    <location>
        <begin position="1"/>
        <end position="39"/>
    </location>
</feature>
<dbReference type="EMBL" id="LN831790">
    <property type="protein sequence ID" value="CQR63547.1"/>
    <property type="molecule type" value="Genomic_DNA"/>
</dbReference>
<protein>
    <submittedName>
        <fullName evidence="2">Uncharacterized protein</fullName>
    </submittedName>
</protein>
<name>A0A0F7W161_STRLW</name>
<sequence>MTTPHRPAPARTTPTPTSVPVPLTAHPTPRAIRERRSPR</sequence>
<evidence type="ECO:0000313" key="3">
    <source>
        <dbReference type="Proteomes" id="UP000035016"/>
    </source>
</evidence>
<dbReference type="KEGG" id="sle:sle_40880"/>
<dbReference type="Proteomes" id="UP000035016">
    <property type="component" value="Chromosome Chromosome"/>
</dbReference>